<dbReference type="AlphaFoldDB" id="A0AAW5PJ12"/>
<dbReference type="Proteomes" id="UP001320691">
    <property type="component" value="Unassembled WGS sequence"/>
</dbReference>
<dbReference type="EMBL" id="JANUEK010000006">
    <property type="protein sequence ID" value="MCS4280742.1"/>
    <property type="molecule type" value="Genomic_DNA"/>
</dbReference>
<evidence type="ECO:0000313" key="1">
    <source>
        <dbReference type="EMBL" id="MCS4280742.1"/>
    </source>
</evidence>
<evidence type="ECO:0000313" key="2">
    <source>
        <dbReference type="Proteomes" id="UP001320691"/>
    </source>
</evidence>
<sequence>MSLTARLLRWTATPMGRRALFARWTRARP</sequence>
<accession>A0AAW5PJ12</accession>
<gene>
    <name evidence="1" type="ORF">M2412_002736</name>
</gene>
<comment type="caution">
    <text evidence="1">The sequence shown here is derived from an EMBL/GenBank/DDBJ whole genome shotgun (WGS) entry which is preliminary data.</text>
</comment>
<reference evidence="1" key="1">
    <citation type="submission" date="2022-08" db="EMBL/GenBank/DDBJ databases">
        <title>Genomic analyses of the natural microbiome of Caenorhabditis elegans.</title>
        <authorList>
            <person name="Samuel B."/>
        </authorList>
    </citation>
    <scope>NUCLEOTIDE SEQUENCE</scope>
    <source>
        <strain evidence="1">BIGb0277</strain>
    </source>
</reference>
<name>A0AAW5PJ12_9GAMM</name>
<proteinExistence type="predicted"/>
<protein>
    <submittedName>
        <fullName evidence="1">Uncharacterized protein</fullName>
    </submittedName>
</protein>
<organism evidence="1 2">
    <name type="scientific">Stenotrophomonas rhizophila</name>
    <dbReference type="NCBI Taxonomy" id="216778"/>
    <lineage>
        <taxon>Bacteria</taxon>
        <taxon>Pseudomonadati</taxon>
        <taxon>Pseudomonadota</taxon>
        <taxon>Gammaproteobacteria</taxon>
        <taxon>Lysobacterales</taxon>
        <taxon>Lysobacteraceae</taxon>
        <taxon>Stenotrophomonas</taxon>
    </lineage>
</organism>